<keyword evidence="3" id="KW-1185">Reference proteome</keyword>
<dbReference type="Gene3D" id="3.30.160.60">
    <property type="entry name" value="Classic Zinc Finger"/>
    <property type="match status" value="1"/>
</dbReference>
<feature type="domain" description="C2H2-type" evidence="1">
    <location>
        <begin position="28"/>
        <end position="50"/>
    </location>
</feature>
<proteinExistence type="predicted"/>
<dbReference type="EMBL" id="JAPWTJ010001133">
    <property type="protein sequence ID" value="KAJ8973671.1"/>
    <property type="molecule type" value="Genomic_DNA"/>
</dbReference>
<organism evidence="2 3">
    <name type="scientific">Molorchus minor</name>
    <dbReference type="NCBI Taxonomy" id="1323400"/>
    <lineage>
        <taxon>Eukaryota</taxon>
        <taxon>Metazoa</taxon>
        <taxon>Ecdysozoa</taxon>
        <taxon>Arthropoda</taxon>
        <taxon>Hexapoda</taxon>
        <taxon>Insecta</taxon>
        <taxon>Pterygota</taxon>
        <taxon>Neoptera</taxon>
        <taxon>Endopterygota</taxon>
        <taxon>Coleoptera</taxon>
        <taxon>Polyphaga</taxon>
        <taxon>Cucujiformia</taxon>
        <taxon>Chrysomeloidea</taxon>
        <taxon>Cerambycidae</taxon>
        <taxon>Lamiinae</taxon>
        <taxon>Monochamini</taxon>
        <taxon>Molorchus</taxon>
    </lineage>
</organism>
<dbReference type="Proteomes" id="UP001162164">
    <property type="component" value="Unassembled WGS sequence"/>
</dbReference>
<sequence length="191" mass="22262">MCEYQTKHRVSLRKHLLVHKDISEVQMFKCEKCEYQTKYKGALNRHWTVHGVIVLPHEYHSEESLSGIMNGSRKFKVWPYCPSVIGGPSKFTDKNEEGPNEKAYLAVEGFYVINILYSLRSDKFPLRGNNSIKVCSIPRGYPEIGKFGTFEQKDNRKEHNYQGCGPRWGFRYGDHFFVMPILATEKDRCCK</sequence>
<evidence type="ECO:0000259" key="1">
    <source>
        <dbReference type="SMART" id="SM00355"/>
    </source>
</evidence>
<accession>A0ABQ9J6B0</accession>
<evidence type="ECO:0000313" key="3">
    <source>
        <dbReference type="Proteomes" id="UP001162164"/>
    </source>
</evidence>
<name>A0ABQ9J6B0_9CUCU</name>
<comment type="caution">
    <text evidence="2">The sequence shown here is derived from an EMBL/GenBank/DDBJ whole genome shotgun (WGS) entry which is preliminary data.</text>
</comment>
<protein>
    <recommendedName>
        <fullName evidence="1">C2H2-type domain-containing protein</fullName>
    </recommendedName>
</protein>
<evidence type="ECO:0000313" key="2">
    <source>
        <dbReference type="EMBL" id="KAJ8973671.1"/>
    </source>
</evidence>
<dbReference type="SMART" id="SM00355">
    <property type="entry name" value="ZnF_C2H2"/>
    <property type="match status" value="2"/>
</dbReference>
<gene>
    <name evidence="2" type="ORF">NQ317_011791</name>
</gene>
<reference evidence="2" key="1">
    <citation type="journal article" date="2023" name="Insect Mol. Biol.">
        <title>Genome sequencing provides insights into the evolution of gene families encoding plant cell wall-degrading enzymes in longhorned beetles.</title>
        <authorList>
            <person name="Shin N.R."/>
            <person name="Okamura Y."/>
            <person name="Kirsch R."/>
            <person name="Pauchet Y."/>
        </authorList>
    </citation>
    <scope>NUCLEOTIDE SEQUENCE</scope>
    <source>
        <strain evidence="2">MMC_N1</strain>
    </source>
</reference>
<dbReference type="InterPro" id="IPR013087">
    <property type="entry name" value="Znf_C2H2_type"/>
</dbReference>
<feature type="domain" description="C2H2-type" evidence="1">
    <location>
        <begin position="1"/>
        <end position="19"/>
    </location>
</feature>